<keyword evidence="1" id="KW-0732">Signal</keyword>
<evidence type="ECO:0000313" key="4">
    <source>
        <dbReference type="Proteomes" id="UP001247754"/>
    </source>
</evidence>
<dbReference type="Gene3D" id="2.40.128.520">
    <property type="match status" value="1"/>
</dbReference>
<dbReference type="Pfam" id="PF09917">
    <property type="entry name" value="DUF2147"/>
    <property type="match status" value="1"/>
</dbReference>
<sequence>MLRLILAAGLALAAAPALADPVLGLWKTKPDDNGNFGQVEIVPCGAMVCGTLVKAFDAAGKPMASANVGKRIVWDMQPRGNGKYGGGKVWAPDRDKTYSAKMELNGDTLAVSGCVTVFCRAQEWTRAK</sequence>
<feature type="chain" id="PRO_5045410018" evidence="1">
    <location>
        <begin position="20"/>
        <end position="128"/>
    </location>
</feature>
<feature type="signal peptide" evidence="1">
    <location>
        <begin position="1"/>
        <end position="19"/>
    </location>
</feature>
<keyword evidence="4" id="KW-1185">Reference proteome</keyword>
<dbReference type="InterPro" id="IPR019223">
    <property type="entry name" value="DUF2147"/>
</dbReference>
<evidence type="ECO:0000256" key="1">
    <source>
        <dbReference type="SAM" id="SignalP"/>
    </source>
</evidence>
<proteinExistence type="predicted"/>
<organism evidence="3 4">
    <name type="scientific">Ruixingdingia sedimenti</name>
    <dbReference type="NCBI Taxonomy" id="3073604"/>
    <lineage>
        <taxon>Bacteria</taxon>
        <taxon>Pseudomonadati</taxon>
        <taxon>Pseudomonadota</taxon>
        <taxon>Alphaproteobacteria</taxon>
        <taxon>Rhodobacterales</taxon>
        <taxon>Paracoccaceae</taxon>
        <taxon>Ruixingdingia</taxon>
    </lineage>
</organism>
<feature type="domain" description="DUF2147" evidence="2">
    <location>
        <begin position="24"/>
        <end position="126"/>
    </location>
</feature>
<comment type="caution">
    <text evidence="3">The sequence shown here is derived from an EMBL/GenBank/DDBJ whole genome shotgun (WGS) entry which is preliminary data.</text>
</comment>
<dbReference type="Proteomes" id="UP001247754">
    <property type="component" value="Unassembled WGS sequence"/>
</dbReference>
<dbReference type="PANTHER" id="PTHR36919">
    <property type="entry name" value="BLR1215 PROTEIN"/>
    <property type="match status" value="1"/>
</dbReference>
<reference evidence="3 4" key="1">
    <citation type="submission" date="2023-09" db="EMBL/GenBank/DDBJ databases">
        <title>Xinfangfangia sedmenti sp. nov., isolated the sedment.</title>
        <authorList>
            <person name="Xu L."/>
        </authorList>
    </citation>
    <scope>NUCLEOTIDE SEQUENCE [LARGE SCALE GENOMIC DNA]</scope>
    <source>
        <strain evidence="3 4">LG-4</strain>
    </source>
</reference>
<evidence type="ECO:0000313" key="3">
    <source>
        <dbReference type="EMBL" id="MDR5652305.1"/>
    </source>
</evidence>
<dbReference type="RefSeq" id="WP_310456554.1">
    <property type="nucleotide sequence ID" value="NZ_JAVKPH010000005.1"/>
</dbReference>
<dbReference type="EMBL" id="JAVKPH010000005">
    <property type="protein sequence ID" value="MDR5652305.1"/>
    <property type="molecule type" value="Genomic_DNA"/>
</dbReference>
<gene>
    <name evidence="3" type="ORF">RGD00_06810</name>
</gene>
<accession>A0ABU1F600</accession>
<dbReference type="PANTHER" id="PTHR36919:SF3">
    <property type="entry name" value="BLL5882 PROTEIN"/>
    <property type="match status" value="1"/>
</dbReference>
<name>A0ABU1F600_9RHOB</name>
<protein>
    <submittedName>
        <fullName evidence="3">DUF2147 domain-containing protein</fullName>
    </submittedName>
</protein>
<evidence type="ECO:0000259" key="2">
    <source>
        <dbReference type="Pfam" id="PF09917"/>
    </source>
</evidence>